<keyword evidence="2" id="KW-1185">Reference proteome</keyword>
<organism evidence="1 2">
    <name type="scientific">Brevundimonas abyssalis TAR-001</name>
    <dbReference type="NCBI Taxonomy" id="1391729"/>
    <lineage>
        <taxon>Bacteria</taxon>
        <taxon>Pseudomonadati</taxon>
        <taxon>Pseudomonadota</taxon>
        <taxon>Alphaproteobacteria</taxon>
        <taxon>Caulobacterales</taxon>
        <taxon>Caulobacteraceae</taxon>
        <taxon>Brevundimonas</taxon>
    </lineage>
</organism>
<gene>
    <name evidence="1" type="ORF">MBEBAB_1226</name>
</gene>
<dbReference type="EMBL" id="BATC01000015">
    <property type="protein sequence ID" value="GAD58976.1"/>
    <property type="molecule type" value="Genomic_DNA"/>
</dbReference>
<dbReference type="AlphaFoldDB" id="A0A8E0KJN0"/>
<evidence type="ECO:0000313" key="2">
    <source>
        <dbReference type="Proteomes" id="UP000016569"/>
    </source>
</evidence>
<name>A0A8E0KJN0_9CAUL</name>
<protein>
    <recommendedName>
        <fullName evidence="3">Regulatory protein FlaEY</fullName>
    </recommendedName>
</protein>
<dbReference type="PANTHER" id="PTHR35580">
    <property type="entry name" value="CELL SURFACE GLYCOPROTEIN (S-LAYER PROTEIN)-LIKE PROTEIN"/>
    <property type="match status" value="1"/>
</dbReference>
<dbReference type="PANTHER" id="PTHR35580:SF1">
    <property type="entry name" value="PHYTASE-LIKE DOMAIN-CONTAINING PROTEIN"/>
    <property type="match status" value="1"/>
</dbReference>
<dbReference type="SUPFAM" id="SSF63825">
    <property type="entry name" value="YWTD domain"/>
    <property type="match status" value="1"/>
</dbReference>
<evidence type="ECO:0000313" key="1">
    <source>
        <dbReference type="EMBL" id="GAD58976.1"/>
    </source>
</evidence>
<sequence length="902" mass="92711">MIDNSYILGLFGQYGFTTGTSSLSTGATQRLKAQPTPPWDTTRQAQQSDLLRAALAGRSLINEGAARLDVPGASADYGKLFTLYQGLASLAALADQAGSPGASTTQVSLADKRFEAGLSEVTGWMAQAGFDAFSMVQGTSSSLSKSTAGVVRDTSKSLTGPIHEGGLADPVAAFEGDVQFRMTIGKLETSVDIDIDLAEMGAQPRTLSAVISHINGKLETAGVQTRIGREMIPSEERTIQVGDKTVKLPDGPERWALMVRGSSVETVEFSAPDTADAVYVVQGSGAGNQLLKFTDGAGVGAAAGIGETHWVDGRMSQNGLPEGISAIRATETDAEGNVWMVADLSEGSATQPIKGTSDVALMKFDSAGRLVFSRALGAASEASGYALAISDDGRVAVAGSVTGALVNGDVGANRAVSDSFVTVYDLDGVEQWTQRRGATAADEATAVTFGDDGTVYVAGRAKSAMTGASAVGGWDGYLQAFSQSQAYPTAPITAASKFTTQFGTAGDDSVAAVTVEGNDLYVAGVENGRGVLRRYTLNPTGARTLAATRDLGLMGGEIAGLSVSDGRVVVAGTTHNSDLASGATVNTAHAGGKDVFVLSLDPSLTADGNDRITFFGGAGDDTAADMQVRDGKVWLTGVHDRPLGGLEDDPTEAYAARLDAQTGAVEWSRVWQGAGNQAAPATLAVAAGGAACLDRLGLPTGVIAQGDSKLLTAATSVRVGDRFEVVGANGRARTVTIEARDTLQSLARKIEQASNMQLRVTVASEGGEVTGKDGETALTMGGLQRLSISARDGREGAILKSGAAGRDALAGLGLSPGFIGRISGNDARTTYGVDLPNTLNLATPDAAKRAGEAILAAMKVVRDAYRDLKPEDPLTKARGQAPAYMTARIANYQAALNRLTGG</sequence>
<reference evidence="2" key="1">
    <citation type="journal article" date="2013" name="Genome Announc.">
        <title>Draft Genome Sequence of the Dimorphic Prosthecate Bacterium Brevundimonas abyssalis TAR-001T.</title>
        <authorList>
            <person name="Tsubouchi T."/>
            <person name="Nishi S."/>
            <person name="Usui K."/>
            <person name="Shimane Y."/>
            <person name="Takaki Y."/>
            <person name="Maruyama T."/>
            <person name="Hatada Y."/>
        </authorList>
    </citation>
    <scope>NUCLEOTIDE SEQUENCE [LARGE SCALE GENOMIC DNA]</scope>
    <source>
        <strain evidence="2">TAR-001</strain>
    </source>
</reference>
<evidence type="ECO:0008006" key="3">
    <source>
        <dbReference type="Google" id="ProtNLM"/>
    </source>
</evidence>
<accession>A0A8E0KJN0</accession>
<dbReference type="InterPro" id="IPR052918">
    <property type="entry name" value="Motility_Chemotaxis_Reg"/>
</dbReference>
<proteinExistence type="predicted"/>
<comment type="caution">
    <text evidence="1">The sequence shown here is derived from an EMBL/GenBank/DDBJ whole genome shotgun (WGS) entry which is preliminary data.</text>
</comment>
<dbReference type="Proteomes" id="UP000016569">
    <property type="component" value="Unassembled WGS sequence"/>
</dbReference>